<feature type="domain" description="Ig-like" evidence="3">
    <location>
        <begin position="235"/>
        <end position="272"/>
    </location>
</feature>
<dbReference type="InterPro" id="IPR003598">
    <property type="entry name" value="Ig_sub2"/>
</dbReference>
<reference evidence="4 5" key="1">
    <citation type="submission" date="2020-02" db="EMBL/GenBank/DDBJ databases">
        <authorList>
            <person name="Ferguson B K."/>
        </authorList>
    </citation>
    <scope>NUCLEOTIDE SEQUENCE [LARGE SCALE GENOMIC DNA]</scope>
</reference>
<dbReference type="SUPFAM" id="SSF48726">
    <property type="entry name" value="Immunoglobulin"/>
    <property type="match status" value="3"/>
</dbReference>
<dbReference type="PROSITE" id="PS50835">
    <property type="entry name" value="IG_LIKE"/>
    <property type="match status" value="3"/>
</dbReference>
<protein>
    <recommendedName>
        <fullName evidence="3">Ig-like domain-containing protein</fullName>
    </recommendedName>
</protein>
<keyword evidence="5" id="KW-1185">Reference proteome</keyword>
<dbReference type="GO" id="GO:0007156">
    <property type="term" value="P:homophilic cell adhesion via plasma membrane adhesion molecules"/>
    <property type="evidence" value="ECO:0007669"/>
    <property type="project" value="TreeGrafter"/>
</dbReference>
<dbReference type="InterPro" id="IPR007110">
    <property type="entry name" value="Ig-like_dom"/>
</dbReference>
<dbReference type="SMART" id="SM00408">
    <property type="entry name" value="IGc2"/>
    <property type="match status" value="1"/>
</dbReference>
<dbReference type="InterPro" id="IPR036179">
    <property type="entry name" value="Ig-like_dom_sf"/>
</dbReference>
<dbReference type="OrthoDB" id="152385at2759"/>
<dbReference type="GO" id="GO:0070593">
    <property type="term" value="P:dendrite self-avoidance"/>
    <property type="evidence" value="ECO:0007669"/>
    <property type="project" value="TreeGrafter"/>
</dbReference>
<evidence type="ECO:0000313" key="4">
    <source>
        <dbReference type="EMBL" id="CAB0020466.1"/>
    </source>
</evidence>
<feature type="domain" description="Ig-like" evidence="3">
    <location>
        <begin position="346"/>
        <end position="440"/>
    </location>
</feature>
<dbReference type="GO" id="GO:0007411">
    <property type="term" value="P:axon guidance"/>
    <property type="evidence" value="ECO:0007669"/>
    <property type="project" value="TreeGrafter"/>
</dbReference>
<dbReference type="Gene3D" id="2.60.40.10">
    <property type="entry name" value="Immunoglobulins"/>
    <property type="match status" value="3"/>
</dbReference>
<feature type="domain" description="Ig-like" evidence="3">
    <location>
        <begin position="179"/>
        <end position="224"/>
    </location>
</feature>
<dbReference type="GO" id="GO:0005886">
    <property type="term" value="C:plasma membrane"/>
    <property type="evidence" value="ECO:0007669"/>
    <property type="project" value="TreeGrafter"/>
</dbReference>
<feature type="non-terminal residue" evidence="4">
    <location>
        <position position="442"/>
    </location>
</feature>
<organism evidence="4 5">
    <name type="scientific">Nesidiocoris tenuis</name>
    <dbReference type="NCBI Taxonomy" id="355587"/>
    <lineage>
        <taxon>Eukaryota</taxon>
        <taxon>Metazoa</taxon>
        <taxon>Ecdysozoa</taxon>
        <taxon>Arthropoda</taxon>
        <taxon>Hexapoda</taxon>
        <taxon>Insecta</taxon>
        <taxon>Pterygota</taxon>
        <taxon>Neoptera</taxon>
        <taxon>Paraneoptera</taxon>
        <taxon>Hemiptera</taxon>
        <taxon>Heteroptera</taxon>
        <taxon>Panheteroptera</taxon>
        <taxon>Cimicomorpha</taxon>
        <taxon>Miridae</taxon>
        <taxon>Dicyphina</taxon>
        <taxon>Nesidiocoris</taxon>
    </lineage>
</organism>
<dbReference type="InterPro" id="IPR013098">
    <property type="entry name" value="Ig_I-set"/>
</dbReference>
<proteinExistence type="predicted"/>
<dbReference type="Pfam" id="PF13927">
    <property type="entry name" value="Ig_3"/>
    <property type="match status" value="1"/>
</dbReference>
<dbReference type="SMART" id="SM00409">
    <property type="entry name" value="IG"/>
    <property type="match status" value="2"/>
</dbReference>
<dbReference type="PANTHER" id="PTHR10075">
    <property type="entry name" value="BASIGIN RELATED"/>
    <property type="match status" value="1"/>
</dbReference>
<evidence type="ECO:0000256" key="2">
    <source>
        <dbReference type="SAM" id="MobiDB-lite"/>
    </source>
</evidence>
<dbReference type="GO" id="GO:0030424">
    <property type="term" value="C:axon"/>
    <property type="evidence" value="ECO:0007669"/>
    <property type="project" value="TreeGrafter"/>
</dbReference>
<sequence>MRNHGVPPPPSKAFDQLGQSGPGEQNKCWIPRSEPGLTFNMISIAKALQAAVIVTPLLGIIHDQINQLVCVQLGFRERSSKFCLVDRCLGILTAYTFERHSLHCGESLVVIHKIVNMLRSRHLLAGDVKRGICPGSANEIFVFLTEFACTENSRQSLIGALKKGPNSGPTVFCSREPTPIVHVGLSLSVSLDHSGQVTVDVGEFFELKCVVSGGQRPSVTWLKDANPVMSSAAQPQLLYRFIQQTVQPGPAMSLKCIATGNPTPHITWTLDGFALPSNNERLNHAQRYPECEFASTICSTNQDRFISIGYEEISDPSIWRSSGMMLVLFVCFVIQVQPWDRSTLPPKWKIEPKDVNITKDGTAVFECVAEGFPLPATTWKKIIGQGPSEYQDLDVGRLGYALHDNGTLVIKPALPDHQGQYLCEASNGVGSGISSTVTLVVN</sequence>
<feature type="region of interest" description="Disordered" evidence="2">
    <location>
        <begin position="1"/>
        <end position="25"/>
    </location>
</feature>
<evidence type="ECO:0000256" key="1">
    <source>
        <dbReference type="ARBA" id="ARBA00023319"/>
    </source>
</evidence>
<dbReference type="InterPro" id="IPR003599">
    <property type="entry name" value="Ig_sub"/>
</dbReference>
<dbReference type="AlphaFoldDB" id="A0A6H5HRY0"/>
<name>A0A6H5HRY0_9HEMI</name>
<dbReference type="PANTHER" id="PTHR10075:SF14">
    <property type="entry name" value="CELL ADHESION MOLECULE DSCAM2-RELATED"/>
    <property type="match status" value="1"/>
</dbReference>
<evidence type="ECO:0000313" key="5">
    <source>
        <dbReference type="Proteomes" id="UP000479000"/>
    </source>
</evidence>
<dbReference type="FunFam" id="2.60.40.10:FF:000104">
    <property type="entry name" value="Down syndrome cell adhesion molecule b"/>
    <property type="match status" value="1"/>
</dbReference>
<dbReference type="Pfam" id="PF07679">
    <property type="entry name" value="I-set"/>
    <property type="match status" value="1"/>
</dbReference>
<dbReference type="EMBL" id="CADCXU010035352">
    <property type="protein sequence ID" value="CAB0020466.1"/>
    <property type="molecule type" value="Genomic_DNA"/>
</dbReference>
<accession>A0A6H5HRY0</accession>
<dbReference type="Proteomes" id="UP000479000">
    <property type="component" value="Unassembled WGS sequence"/>
</dbReference>
<gene>
    <name evidence="4" type="ORF">NTEN_LOCUS24041</name>
</gene>
<dbReference type="GO" id="GO:0098632">
    <property type="term" value="F:cell-cell adhesion mediator activity"/>
    <property type="evidence" value="ECO:0007669"/>
    <property type="project" value="TreeGrafter"/>
</dbReference>
<dbReference type="InterPro" id="IPR013783">
    <property type="entry name" value="Ig-like_fold"/>
</dbReference>
<keyword evidence="1" id="KW-0393">Immunoglobulin domain</keyword>
<evidence type="ECO:0000259" key="3">
    <source>
        <dbReference type="PROSITE" id="PS50835"/>
    </source>
</evidence>
<feature type="compositionally biased region" description="Pro residues" evidence="2">
    <location>
        <begin position="1"/>
        <end position="11"/>
    </location>
</feature>